<name>A0ABY6TYJ0_BIOOC</name>
<feature type="transmembrane region" description="Helical" evidence="2">
    <location>
        <begin position="505"/>
        <end position="525"/>
    </location>
</feature>
<feature type="transmembrane region" description="Helical" evidence="2">
    <location>
        <begin position="166"/>
        <end position="187"/>
    </location>
</feature>
<feature type="transmembrane region" description="Helical" evidence="2">
    <location>
        <begin position="102"/>
        <end position="123"/>
    </location>
</feature>
<feature type="transmembrane region" description="Helical" evidence="2">
    <location>
        <begin position="571"/>
        <end position="589"/>
    </location>
</feature>
<organism evidence="3 4">
    <name type="scientific">Bionectria ochroleuca</name>
    <name type="common">Gliocladium roseum</name>
    <dbReference type="NCBI Taxonomy" id="29856"/>
    <lineage>
        <taxon>Eukaryota</taxon>
        <taxon>Fungi</taxon>
        <taxon>Dikarya</taxon>
        <taxon>Ascomycota</taxon>
        <taxon>Pezizomycotina</taxon>
        <taxon>Sordariomycetes</taxon>
        <taxon>Hypocreomycetidae</taxon>
        <taxon>Hypocreales</taxon>
        <taxon>Bionectriaceae</taxon>
        <taxon>Clonostachys</taxon>
    </lineage>
</organism>
<feature type="transmembrane region" description="Helical" evidence="2">
    <location>
        <begin position="537"/>
        <end position="556"/>
    </location>
</feature>
<feature type="transmembrane region" description="Helical" evidence="2">
    <location>
        <begin position="303"/>
        <end position="322"/>
    </location>
</feature>
<keyword evidence="2" id="KW-1133">Transmembrane helix</keyword>
<feature type="region of interest" description="Disordered" evidence="1">
    <location>
        <begin position="37"/>
        <end position="56"/>
    </location>
</feature>
<dbReference type="InterPro" id="IPR010640">
    <property type="entry name" value="Low_temperature_requirement_A"/>
</dbReference>
<feature type="transmembrane region" description="Helical" evidence="2">
    <location>
        <begin position="266"/>
        <end position="283"/>
    </location>
</feature>
<dbReference type="EMBL" id="CABFNS010000698">
    <property type="protein sequence ID" value="VUC23002.1"/>
    <property type="molecule type" value="Genomic_DNA"/>
</dbReference>
<protein>
    <recommendedName>
        <fullName evidence="5">Transmembrane protein</fullName>
    </recommendedName>
</protein>
<comment type="caution">
    <text evidence="3">The sequence shown here is derived from an EMBL/GenBank/DDBJ whole genome shotgun (WGS) entry which is preliminary data.</text>
</comment>
<proteinExistence type="predicted"/>
<evidence type="ECO:0000313" key="4">
    <source>
        <dbReference type="Proteomes" id="UP000766486"/>
    </source>
</evidence>
<sequence length="608" mass="68764">MTASDEKGHSSSHEPDSQAILLFVRTRLKLISNPFDLPDHDENHQNDHDKPSVHDDDHDPDPFLKFIKRPAASTAELFYDLWFVANLTVFATVHPITEFNTLISFIAFFLLLWITWFVTTVFYTRFGLDGVVERFALGCHLAVMLGFAILGVCFDEDKFVTPVIKAVSLFLMVSRIVLTAQYGVVLWHARHHKRSRKSLSVAVVVHLVPAIMFMVASILTDDNKHRSFLAIWFVVGLCEMMSVVIHSTVSRTLSFEGTHFNERLNLLTLIVIGEGVIILTKNMSKLVQYTFLKDVHTSWSPPLIGTLLCSASILYISFHLYFDWMHHHNHLNLVCQAFWTILHLPFHAILVLMAEGSTQWGVWWRALEAFSEISDKMEESVKNNLSSQSSKQVALSLYNEASRTMNLYGIDTTELNKYTYGVNASLARMSRLPNTFWTGTENVDEAHAEAFIDSFLGVTRPVLNSVLKAFTLNDEHALQKEGDTTSWHDAKDEVDSMIAKRLHLVFVYLFVCSSLVLVILMFMHILSKRKGWTPFNIIRAVIVFAVAGALGAVAAVKTNVDDPANFVRTPWPLPTVTLCYFFIMVLSHVPHPTAGFLLGKEAEHEPIV</sequence>
<dbReference type="PANTHER" id="PTHR42101">
    <property type="entry name" value="CHROMOSOME 16, WHOLE GENOME SHOTGUN SEQUENCE"/>
    <property type="match status" value="1"/>
</dbReference>
<keyword evidence="2" id="KW-0812">Transmembrane</keyword>
<dbReference type="Pfam" id="PF06772">
    <property type="entry name" value="LtrA"/>
    <property type="match status" value="1"/>
</dbReference>
<dbReference type="Proteomes" id="UP000766486">
    <property type="component" value="Unassembled WGS sequence"/>
</dbReference>
<feature type="transmembrane region" description="Helical" evidence="2">
    <location>
        <begin position="135"/>
        <end position="154"/>
    </location>
</feature>
<gene>
    <name evidence="3" type="ORF">CLO192961_LOCUS98261</name>
</gene>
<dbReference type="PANTHER" id="PTHR42101:SF1">
    <property type="entry name" value="LOW TEMPERATURE REQUIREMENT A"/>
    <property type="match status" value="1"/>
</dbReference>
<evidence type="ECO:0000313" key="3">
    <source>
        <dbReference type="EMBL" id="VUC23002.1"/>
    </source>
</evidence>
<feature type="transmembrane region" description="Helical" evidence="2">
    <location>
        <begin position="77"/>
        <end position="96"/>
    </location>
</feature>
<evidence type="ECO:0008006" key="5">
    <source>
        <dbReference type="Google" id="ProtNLM"/>
    </source>
</evidence>
<keyword evidence="2" id="KW-0472">Membrane</keyword>
<reference evidence="3 4" key="1">
    <citation type="submission" date="2019-06" db="EMBL/GenBank/DDBJ databases">
        <authorList>
            <person name="Broberg M."/>
        </authorList>
    </citation>
    <scope>NUCLEOTIDE SEQUENCE [LARGE SCALE GENOMIC DNA]</scope>
</reference>
<feature type="transmembrane region" description="Helical" evidence="2">
    <location>
        <begin position="199"/>
        <end position="219"/>
    </location>
</feature>
<evidence type="ECO:0000256" key="2">
    <source>
        <dbReference type="SAM" id="Phobius"/>
    </source>
</evidence>
<accession>A0ABY6TYJ0</accession>
<feature type="transmembrane region" description="Helical" evidence="2">
    <location>
        <begin position="225"/>
        <end position="245"/>
    </location>
</feature>
<evidence type="ECO:0000256" key="1">
    <source>
        <dbReference type="SAM" id="MobiDB-lite"/>
    </source>
</evidence>
<keyword evidence="4" id="KW-1185">Reference proteome</keyword>